<keyword evidence="2" id="KW-1185">Reference proteome</keyword>
<evidence type="ECO:0000313" key="1">
    <source>
        <dbReference type="EMBL" id="RAO69363.1"/>
    </source>
</evidence>
<reference evidence="1 2" key="1">
    <citation type="journal article" date="2017" name="Biotechnol. Biofuels">
        <title>Differential beta-glucosidase expression as a function of carbon source availability in Talaromyces amestolkiae: a genomic and proteomic approach.</title>
        <authorList>
            <person name="de Eugenio L.I."/>
            <person name="Mendez-Liter J.A."/>
            <person name="Nieto-Dominguez M."/>
            <person name="Alonso L."/>
            <person name="Gil-Munoz J."/>
            <person name="Barriuso J."/>
            <person name="Prieto A."/>
            <person name="Martinez M.J."/>
        </authorList>
    </citation>
    <scope>NUCLEOTIDE SEQUENCE [LARGE SCALE GENOMIC DNA]</scope>
    <source>
        <strain evidence="1 2">CIB</strain>
    </source>
</reference>
<organism evidence="1 2">
    <name type="scientific">Talaromyces amestolkiae</name>
    <dbReference type="NCBI Taxonomy" id="1196081"/>
    <lineage>
        <taxon>Eukaryota</taxon>
        <taxon>Fungi</taxon>
        <taxon>Dikarya</taxon>
        <taxon>Ascomycota</taxon>
        <taxon>Pezizomycotina</taxon>
        <taxon>Eurotiomycetes</taxon>
        <taxon>Eurotiomycetidae</taxon>
        <taxon>Eurotiales</taxon>
        <taxon>Trichocomaceae</taxon>
        <taxon>Talaromyces</taxon>
        <taxon>Talaromyces sect. Talaromyces</taxon>
    </lineage>
</organism>
<evidence type="ECO:0000313" key="2">
    <source>
        <dbReference type="Proteomes" id="UP000249363"/>
    </source>
</evidence>
<sequence length="359" mass="38884">MKQNIVKLPTDDFIVTYRGDIVENRHQVHAAIVDANGNMLYTVGDPSRVTLIRSAAKPAQALAIMETGASEHFSFNDADLALMCASHNSEERHVSQARSMIAKVDAKETDLRCGGHVALSDAVNRAWIKADYTPTGICNNCSGKHVGMIAGAKCLGADVSDYHLSENPMQLLVKRVVEDLTKLKEDEVKWGIDGCNLPAPAIPLYALAQMFGTLAAAVDSDEGSISQERSQNLARIFHAMTQHPELVGGEGRFCTRLMTAFQGSLVGKLGAEGCYGMGIRVAEQTKNLGTDTALGIAIKIEDGNIQILYTALMEILEQIGVGTPEIRRELADFHHPKLLNTAGVEIGHFDCAFKVRAVR</sequence>
<dbReference type="PANTHER" id="PTHR42110">
    <property type="entry name" value="L-ASPARAGINASE, PUTATIVE (AFU_ORTHOLOGUE AFUA_3G11890)-RELATED"/>
    <property type="match status" value="1"/>
</dbReference>
<protein>
    <recommendedName>
        <fullName evidence="3">L-asparaginase II</fullName>
    </recommendedName>
</protein>
<gene>
    <name evidence="1" type="ORF">BHQ10_005375</name>
</gene>
<dbReference type="OrthoDB" id="2588474at2759"/>
<dbReference type="Proteomes" id="UP000249363">
    <property type="component" value="Unassembled WGS sequence"/>
</dbReference>
<proteinExistence type="predicted"/>
<accession>A0A364L0N0</accession>
<dbReference type="AlphaFoldDB" id="A0A364L0N0"/>
<dbReference type="GeneID" id="63794591"/>
<comment type="caution">
    <text evidence="1">The sequence shown here is derived from an EMBL/GenBank/DDBJ whole genome shotgun (WGS) entry which is preliminary data.</text>
</comment>
<dbReference type="RefSeq" id="XP_040733879.1">
    <property type="nucleotide sequence ID" value="XM_040877844.1"/>
</dbReference>
<dbReference type="PANTHER" id="PTHR42110:SF1">
    <property type="entry name" value="L-ASPARAGINASE, PUTATIVE (AFU_ORTHOLOGUE AFUA_3G11890)-RELATED"/>
    <property type="match status" value="1"/>
</dbReference>
<dbReference type="InterPro" id="IPR010349">
    <property type="entry name" value="Asparaginase_II"/>
</dbReference>
<dbReference type="EMBL" id="MIKG01000009">
    <property type="protein sequence ID" value="RAO69363.1"/>
    <property type="molecule type" value="Genomic_DNA"/>
</dbReference>
<evidence type="ECO:0008006" key="3">
    <source>
        <dbReference type="Google" id="ProtNLM"/>
    </source>
</evidence>
<name>A0A364L0N0_TALAM</name>
<dbReference type="Pfam" id="PF06089">
    <property type="entry name" value="Asparaginase_II"/>
    <property type="match status" value="1"/>
</dbReference>